<dbReference type="PANTHER" id="PTHR40465:SF1">
    <property type="entry name" value="DUF6534 DOMAIN-CONTAINING PROTEIN"/>
    <property type="match status" value="1"/>
</dbReference>
<reference evidence="4 5" key="1">
    <citation type="journal article" date="2018" name="Biotechnol. Biofuels">
        <title>Integrative visual omics of the white-rot fungus Polyporus brumalis exposes the biotechnological potential of its oxidative enzymes for delignifying raw plant biomass.</title>
        <authorList>
            <person name="Miyauchi S."/>
            <person name="Rancon A."/>
            <person name="Drula E."/>
            <person name="Hage H."/>
            <person name="Chaduli D."/>
            <person name="Favel A."/>
            <person name="Grisel S."/>
            <person name="Henrissat B."/>
            <person name="Herpoel-Gimbert I."/>
            <person name="Ruiz-Duenas F.J."/>
            <person name="Chevret D."/>
            <person name="Hainaut M."/>
            <person name="Lin J."/>
            <person name="Wang M."/>
            <person name="Pangilinan J."/>
            <person name="Lipzen A."/>
            <person name="Lesage-Meessen L."/>
            <person name="Navarro D."/>
            <person name="Riley R."/>
            <person name="Grigoriev I.V."/>
            <person name="Zhou S."/>
            <person name="Raouche S."/>
            <person name="Rosso M.N."/>
        </authorList>
    </citation>
    <scope>NUCLEOTIDE SEQUENCE [LARGE SCALE GENOMIC DNA]</scope>
    <source>
        <strain evidence="4 5">BRFM 1820</strain>
    </source>
</reference>
<evidence type="ECO:0000256" key="2">
    <source>
        <dbReference type="SAM" id="Phobius"/>
    </source>
</evidence>
<dbReference type="STRING" id="139420.A0A371DN22"/>
<feature type="compositionally biased region" description="Polar residues" evidence="1">
    <location>
        <begin position="410"/>
        <end position="419"/>
    </location>
</feature>
<dbReference type="InterPro" id="IPR045339">
    <property type="entry name" value="DUF6534"/>
</dbReference>
<dbReference type="OrthoDB" id="3251949at2759"/>
<feature type="transmembrane region" description="Helical" evidence="2">
    <location>
        <begin position="57"/>
        <end position="76"/>
    </location>
</feature>
<dbReference type="EMBL" id="KZ857386">
    <property type="protein sequence ID" value="RDX53902.1"/>
    <property type="molecule type" value="Genomic_DNA"/>
</dbReference>
<sequence>MFYAKDGSFLVDAETLGRPDQDTAGPILVQGFLQYLCQGVIITQAAKFYERWEDDPVALRAYVIILVIFSLLQTVLESYKTWVVTVLELHWWTSKLHFTEFLCNAIICSLCEVFLIRRCFRVRYTFLTSFVGHDSTAVTQMTGMKILVLAYLASLTVVTFSASIILTAKIAMVVGPIADRGPAHIDPLRASVFAYPLWVYGTLLTALSITTILSCSLWRTRTGLNYLDRTLTHIIAITWETAALPAVCMLASAVIFSIRDANGIDGPSPFAEANLDLFFAILTGKMYTLGLLRTLNKRTQFRARLHSGDLGRKSLSEWEWAAAGGAEGRPQAERSTDSACKTVTEGVPPKVTFDDLKEEGIVRSVGADSGSSDVDAGHSEKPGGEVESTTTSAESAMEEGVSGGLPVASNLGSSTGTLV</sequence>
<dbReference type="Pfam" id="PF20152">
    <property type="entry name" value="DUF6534"/>
    <property type="match status" value="1"/>
</dbReference>
<organism evidence="4 5">
    <name type="scientific">Lentinus brumalis</name>
    <dbReference type="NCBI Taxonomy" id="2498619"/>
    <lineage>
        <taxon>Eukaryota</taxon>
        <taxon>Fungi</taxon>
        <taxon>Dikarya</taxon>
        <taxon>Basidiomycota</taxon>
        <taxon>Agaricomycotina</taxon>
        <taxon>Agaricomycetes</taxon>
        <taxon>Polyporales</taxon>
        <taxon>Polyporaceae</taxon>
        <taxon>Lentinus</taxon>
    </lineage>
</organism>
<feature type="transmembrane region" description="Helical" evidence="2">
    <location>
        <begin position="277"/>
        <end position="295"/>
    </location>
</feature>
<evidence type="ECO:0000313" key="5">
    <source>
        <dbReference type="Proteomes" id="UP000256964"/>
    </source>
</evidence>
<keyword evidence="2" id="KW-0812">Transmembrane</keyword>
<feature type="domain" description="DUF6534" evidence="3">
    <location>
        <begin position="205"/>
        <end position="299"/>
    </location>
</feature>
<accession>A0A371DN22</accession>
<keyword evidence="5" id="KW-1185">Reference proteome</keyword>
<dbReference type="AlphaFoldDB" id="A0A371DN22"/>
<evidence type="ECO:0000256" key="1">
    <source>
        <dbReference type="SAM" id="MobiDB-lite"/>
    </source>
</evidence>
<feature type="transmembrane region" description="Helical" evidence="2">
    <location>
        <begin position="197"/>
        <end position="218"/>
    </location>
</feature>
<gene>
    <name evidence="4" type="ORF">OH76DRAFT_1375243</name>
</gene>
<keyword evidence="2" id="KW-1133">Transmembrane helix</keyword>
<dbReference type="Proteomes" id="UP000256964">
    <property type="component" value="Unassembled WGS sequence"/>
</dbReference>
<feature type="transmembrane region" description="Helical" evidence="2">
    <location>
        <begin position="148"/>
        <end position="177"/>
    </location>
</feature>
<feature type="compositionally biased region" description="Low complexity" evidence="1">
    <location>
        <begin position="364"/>
        <end position="374"/>
    </location>
</feature>
<proteinExistence type="predicted"/>
<dbReference type="PANTHER" id="PTHR40465">
    <property type="entry name" value="CHROMOSOME 1, WHOLE GENOME SHOTGUN SEQUENCE"/>
    <property type="match status" value="1"/>
</dbReference>
<name>A0A371DN22_9APHY</name>
<evidence type="ECO:0000313" key="4">
    <source>
        <dbReference type="EMBL" id="RDX53902.1"/>
    </source>
</evidence>
<feature type="compositionally biased region" description="Basic and acidic residues" evidence="1">
    <location>
        <begin position="375"/>
        <end position="384"/>
    </location>
</feature>
<feature type="transmembrane region" description="Helical" evidence="2">
    <location>
        <begin position="96"/>
        <end position="116"/>
    </location>
</feature>
<protein>
    <recommendedName>
        <fullName evidence="3">DUF6534 domain-containing protein</fullName>
    </recommendedName>
</protein>
<keyword evidence="2" id="KW-0472">Membrane</keyword>
<feature type="transmembrane region" description="Helical" evidence="2">
    <location>
        <begin position="230"/>
        <end position="257"/>
    </location>
</feature>
<feature type="region of interest" description="Disordered" evidence="1">
    <location>
        <begin position="364"/>
        <end position="419"/>
    </location>
</feature>
<evidence type="ECO:0000259" key="3">
    <source>
        <dbReference type="Pfam" id="PF20152"/>
    </source>
</evidence>